<proteinExistence type="predicted"/>
<accession>E7EL23</accession>
<evidence type="ECO:0000313" key="1">
    <source>
        <dbReference type="EMBL" id="ADV36528.1"/>
    </source>
</evidence>
<reference evidence="1" key="1">
    <citation type="submission" date="2010-12" db="EMBL/GenBank/DDBJ databases">
        <authorList>
            <person name="Carrias A.A."/>
            <person name="Welch T.J."/>
            <person name="Waldbieser G.C."/>
            <person name="Mead D.A."/>
            <person name="Terhune J.S."/>
            <person name="Liles M.R."/>
        </authorList>
    </citation>
    <scope>NUCLEOTIDE SEQUENCE</scope>
</reference>
<name>E7EL23_9VIRU</name>
<protein>
    <submittedName>
        <fullName evidence="1">Phage structural protein</fullName>
    </submittedName>
</protein>
<dbReference type="EMBL" id="HQ824681">
    <property type="protein sequence ID" value="ADV36528.1"/>
    <property type="molecule type" value="Genomic_DNA"/>
</dbReference>
<sequence length="366" mass="37900">MSLPVFQEKLIGTTIQLVADNLNVWNASSGGAIVMGSGTVLKDVIEKVTVGIIDGLVSDRNAYAPVGTAADAKVLARMLTNSINLSAKVGPVAITSGMMAKIQTDVNQTAGEVSALATEAIIQHYIKGAVGAVGGALCSNAASQYTQPARVNVTATGMKFPTLADFPLAASLFGDAAGNIKTWAMSGTQWAQFIAYQAVPSAEKVFAIGNIEVLQDGLGRRFLISDAVGTALADVIASSTSTKLGPDAIIGLVPGAVAITTTSLDMLAEQKGGNENIERWWQGEFDFNVAVKGYRVKSALRAEIEGLRSAKLADVSSYKNWELDQGAVDNAPVKNSGGAQKVPVKNLKETAGVLMKLTATTAGAVA</sequence>
<organism evidence="1">
    <name type="scientific">Edwardsiella phage eiMSLS</name>
    <dbReference type="NCBI Taxonomy" id="945085"/>
    <lineage>
        <taxon>Viruses</taxon>
    </lineage>
</organism>
<dbReference type="Pfam" id="PF20036">
    <property type="entry name" value="Gp13-like"/>
    <property type="match status" value="1"/>
</dbReference>
<gene>
    <name evidence="1" type="primary">eiMSLSOrf28</name>
</gene>
<reference evidence="1" key="2">
    <citation type="journal article" date="2011" name="Virol. J.">
        <title>Comparative genomic analysis of bacteriophages specific to the channel catfish pathogen Edwardsiella ictaluri.</title>
        <authorList>
            <person name="Carrias A."/>
            <person name="Welch T.J."/>
            <person name="Waldbieser G.C."/>
            <person name="Mead D.A."/>
            <person name="Terhune J.S."/>
            <person name="Liles M.R."/>
        </authorList>
    </citation>
    <scope>NUCLEOTIDE SEQUENCE</scope>
</reference>
<dbReference type="InterPro" id="IPR045404">
    <property type="entry name" value="Gp13-like"/>
</dbReference>